<name>A0A397VA56_9GLOM</name>
<comment type="caution">
    <text evidence="1">The sequence shown here is derived from an EMBL/GenBank/DDBJ whole genome shotgun (WGS) entry which is preliminary data.</text>
</comment>
<organism evidence="1 2">
    <name type="scientific">Gigaspora rosea</name>
    <dbReference type="NCBI Taxonomy" id="44941"/>
    <lineage>
        <taxon>Eukaryota</taxon>
        <taxon>Fungi</taxon>
        <taxon>Fungi incertae sedis</taxon>
        <taxon>Mucoromycota</taxon>
        <taxon>Glomeromycotina</taxon>
        <taxon>Glomeromycetes</taxon>
        <taxon>Diversisporales</taxon>
        <taxon>Gigasporaceae</taxon>
        <taxon>Gigaspora</taxon>
    </lineage>
</organism>
<sequence>MQTVFRVLGGDDIYNHLRLPISAGFWVYSCSGDEEYLVTMGHAADIYIIAFYYLPCGVGIDKGYISKTYPDATTVPIIRNTNNREYFELQIIGTTDPDTKITYCFKTLDVNDVVTIDMKYSGGDSGALVYQCLEELLPTVLLVGIVFGRDNNFVYFIQLEQF</sequence>
<reference evidence="1 2" key="1">
    <citation type="submission" date="2018-06" db="EMBL/GenBank/DDBJ databases">
        <title>Comparative genomics reveals the genomic features of Rhizophagus irregularis, R. cerebriforme, R. diaphanum and Gigaspora rosea, and their symbiotic lifestyle signature.</title>
        <authorList>
            <person name="Morin E."/>
            <person name="San Clemente H."/>
            <person name="Chen E.C.H."/>
            <person name="De La Providencia I."/>
            <person name="Hainaut M."/>
            <person name="Kuo A."/>
            <person name="Kohler A."/>
            <person name="Murat C."/>
            <person name="Tang N."/>
            <person name="Roy S."/>
            <person name="Loubradou J."/>
            <person name="Henrissat B."/>
            <person name="Grigoriev I.V."/>
            <person name="Corradi N."/>
            <person name="Roux C."/>
            <person name="Martin F.M."/>
        </authorList>
    </citation>
    <scope>NUCLEOTIDE SEQUENCE [LARGE SCALE GENOMIC DNA]</scope>
    <source>
        <strain evidence="1 2">DAOM 194757</strain>
    </source>
</reference>
<dbReference type="Proteomes" id="UP000266673">
    <property type="component" value="Unassembled WGS sequence"/>
</dbReference>
<dbReference type="AlphaFoldDB" id="A0A397VA56"/>
<dbReference type="PROSITE" id="PS51257">
    <property type="entry name" value="PROKAR_LIPOPROTEIN"/>
    <property type="match status" value="1"/>
</dbReference>
<protein>
    <submittedName>
        <fullName evidence="1">Uncharacterized protein</fullName>
    </submittedName>
</protein>
<dbReference type="EMBL" id="QKWP01000646">
    <property type="protein sequence ID" value="RIB16863.1"/>
    <property type="molecule type" value="Genomic_DNA"/>
</dbReference>
<gene>
    <name evidence="1" type="ORF">C2G38_2188838</name>
</gene>
<proteinExistence type="predicted"/>
<evidence type="ECO:0000313" key="1">
    <source>
        <dbReference type="EMBL" id="RIB16863.1"/>
    </source>
</evidence>
<keyword evidence="2" id="KW-1185">Reference proteome</keyword>
<accession>A0A397VA56</accession>
<evidence type="ECO:0000313" key="2">
    <source>
        <dbReference type="Proteomes" id="UP000266673"/>
    </source>
</evidence>